<evidence type="ECO:0000313" key="2">
    <source>
        <dbReference type="Proteomes" id="UP000003835"/>
    </source>
</evidence>
<dbReference type="AlphaFoldDB" id="B4VUY9"/>
<sequence length="178" mass="19729">MLDASQFPTLSGFNSLLPGFNLSLQTEEPLNQRVPSLTSLPLPSSHPSPLPIEELLSAFSANVWFLDHSIGILIPTTIDIDIPCDTSAYVEQAKTLMAELFEGISWVEQSGMYKSAVAGMVSEKSYVIKSFMTRQALVEQLPTVLKFVSYLQQELRQETMALEMDGKMILLQIAPSYP</sequence>
<gene>
    <name evidence="1" type="ORF">MC7420_4197</name>
</gene>
<dbReference type="Proteomes" id="UP000003835">
    <property type="component" value="Unassembled WGS sequence"/>
</dbReference>
<protein>
    <submittedName>
        <fullName evidence="1">Uncharacterized protein</fullName>
    </submittedName>
</protein>
<dbReference type="eggNOG" id="COG0664">
    <property type="taxonomic scope" value="Bacteria"/>
</dbReference>
<name>B4VUY9_9CYAN</name>
<dbReference type="RefSeq" id="WP_006102517.1">
    <property type="nucleotide sequence ID" value="NZ_DS989854.1"/>
</dbReference>
<accession>B4VUY9</accession>
<keyword evidence="2" id="KW-1185">Reference proteome</keyword>
<evidence type="ECO:0000313" key="1">
    <source>
        <dbReference type="EMBL" id="EDX74212.1"/>
    </source>
</evidence>
<reference evidence="1 2" key="1">
    <citation type="submission" date="2008-07" db="EMBL/GenBank/DDBJ databases">
        <authorList>
            <person name="Tandeau de Marsac N."/>
            <person name="Ferriera S."/>
            <person name="Johnson J."/>
            <person name="Kravitz S."/>
            <person name="Beeson K."/>
            <person name="Sutton G."/>
            <person name="Rogers Y.-H."/>
            <person name="Friedman R."/>
            <person name="Frazier M."/>
            <person name="Venter J.C."/>
        </authorList>
    </citation>
    <scope>NUCLEOTIDE SEQUENCE [LARGE SCALE GENOMIC DNA]</scope>
    <source>
        <strain evidence="1 2">PCC 7420</strain>
    </source>
</reference>
<dbReference type="HOGENOM" id="CLU_1530047_0_0_3"/>
<dbReference type="STRING" id="118168.MC7420_4197"/>
<dbReference type="OrthoDB" id="464156at2"/>
<organism evidence="1 2">
    <name type="scientific">Coleofasciculus chthonoplastes PCC 7420</name>
    <dbReference type="NCBI Taxonomy" id="118168"/>
    <lineage>
        <taxon>Bacteria</taxon>
        <taxon>Bacillati</taxon>
        <taxon>Cyanobacteriota</taxon>
        <taxon>Cyanophyceae</taxon>
        <taxon>Coleofasciculales</taxon>
        <taxon>Coleofasciculaceae</taxon>
        <taxon>Coleofasciculus</taxon>
    </lineage>
</organism>
<dbReference type="EMBL" id="DS989854">
    <property type="protein sequence ID" value="EDX74212.1"/>
    <property type="molecule type" value="Genomic_DNA"/>
</dbReference>
<proteinExistence type="predicted"/>